<proteinExistence type="predicted"/>
<dbReference type="SUPFAM" id="SSF55874">
    <property type="entry name" value="ATPase domain of HSP90 chaperone/DNA topoisomerase II/histidine kinase"/>
    <property type="match status" value="1"/>
</dbReference>
<evidence type="ECO:0000256" key="5">
    <source>
        <dbReference type="ARBA" id="ARBA00022777"/>
    </source>
</evidence>
<keyword evidence="8" id="KW-0812">Transmembrane</keyword>
<keyword evidence="8" id="KW-1133">Transmembrane helix</keyword>
<keyword evidence="11" id="KW-1185">Reference proteome</keyword>
<keyword evidence="7" id="KW-0902">Two-component regulatory system</keyword>
<dbReference type="InterPro" id="IPR004358">
    <property type="entry name" value="Sig_transdc_His_kin-like_C"/>
</dbReference>
<dbReference type="RefSeq" id="WP_343846714.1">
    <property type="nucleotide sequence ID" value="NZ_BAAAEI010000023.1"/>
</dbReference>
<dbReference type="PRINTS" id="PR00344">
    <property type="entry name" value="BCTRLSENSOR"/>
</dbReference>
<dbReference type="InterPro" id="IPR035965">
    <property type="entry name" value="PAS-like_dom_sf"/>
</dbReference>
<keyword evidence="8" id="KW-0472">Membrane</keyword>
<comment type="caution">
    <text evidence="10">The sequence shown here is derived from an EMBL/GenBank/DDBJ whole genome shotgun (WGS) entry which is preliminary data.</text>
</comment>
<evidence type="ECO:0000256" key="6">
    <source>
        <dbReference type="ARBA" id="ARBA00022840"/>
    </source>
</evidence>
<dbReference type="EC" id="2.7.13.3" evidence="2"/>
<evidence type="ECO:0000313" key="11">
    <source>
        <dbReference type="Proteomes" id="UP001501757"/>
    </source>
</evidence>
<evidence type="ECO:0000256" key="4">
    <source>
        <dbReference type="ARBA" id="ARBA00022741"/>
    </source>
</evidence>
<evidence type="ECO:0000256" key="1">
    <source>
        <dbReference type="ARBA" id="ARBA00000085"/>
    </source>
</evidence>
<dbReference type="SUPFAM" id="SSF55785">
    <property type="entry name" value="PYP-like sensor domain (PAS domain)"/>
    <property type="match status" value="1"/>
</dbReference>
<keyword evidence="5 10" id="KW-0418">Kinase</keyword>
<gene>
    <name evidence="10" type="ORF">GCM10009092_35280</name>
</gene>
<sequence>MVFNRFSLLLSGRITLIVLSALCSAWLLLQPGYHATQILLLLVLALLVLETLRFVGKTNAELKRFLDAIRYGEFTQRFDYSQYGSGFEQLGETFTALMQRYLQEREQQQQQLRHFKAMVEHVPIPLISLYNDGHLNLWNNSARRLFGSAQISNLEELAAFGEALAGQLHELKPGERHLCRFEADGMPQQLLAFATQITLAGRQEKLLSLLDIGSELDSAQLSAWQDLVRVLTHEIMNSITPVASLAATSADMARDAAEKCTDATLKEELTDIRDSIATVARRSDSLMQFVSSYRRLTRLPPPQRQSVALSALFVQLKQMTGIDDAKRHLSVNIDVQPSSLCVMADPHMLEQVLLNLLKNAEQALQGKSAAQICLKAFTNRRGHVVIEVTDNGPGIDPAQRDKIFVPFFTTKRDGSGVGLALTRQVMIAHGGQITATNTTQGGACFTLTF</sequence>
<dbReference type="Gene3D" id="3.30.565.10">
    <property type="entry name" value="Histidine kinase-like ATPase, C-terminal domain"/>
    <property type="match status" value="1"/>
</dbReference>
<keyword evidence="4" id="KW-0547">Nucleotide-binding</keyword>
<accession>A0ABN0XMG0</accession>
<feature type="transmembrane region" description="Helical" evidence="8">
    <location>
        <begin position="35"/>
        <end position="55"/>
    </location>
</feature>
<evidence type="ECO:0000256" key="7">
    <source>
        <dbReference type="ARBA" id="ARBA00023012"/>
    </source>
</evidence>
<protein>
    <recommendedName>
        <fullName evidence="2">histidine kinase</fullName>
        <ecNumber evidence="2">2.7.13.3</ecNumber>
    </recommendedName>
</protein>
<reference evidence="10 11" key="1">
    <citation type="journal article" date="2019" name="Int. J. Syst. Evol. Microbiol.">
        <title>The Global Catalogue of Microorganisms (GCM) 10K type strain sequencing project: providing services to taxonomists for standard genome sequencing and annotation.</title>
        <authorList>
            <consortium name="The Broad Institute Genomics Platform"/>
            <consortium name="The Broad Institute Genome Sequencing Center for Infectious Disease"/>
            <person name="Wu L."/>
            <person name="Ma J."/>
        </authorList>
    </citation>
    <scope>NUCLEOTIDE SEQUENCE [LARGE SCALE GENOMIC DNA]</scope>
    <source>
        <strain evidence="10 11">JCM 13378</strain>
    </source>
</reference>
<dbReference type="GO" id="GO:0016301">
    <property type="term" value="F:kinase activity"/>
    <property type="evidence" value="ECO:0007669"/>
    <property type="project" value="UniProtKB-KW"/>
</dbReference>
<evidence type="ECO:0000256" key="2">
    <source>
        <dbReference type="ARBA" id="ARBA00012438"/>
    </source>
</evidence>
<evidence type="ECO:0000256" key="3">
    <source>
        <dbReference type="ARBA" id="ARBA00022679"/>
    </source>
</evidence>
<dbReference type="InterPro" id="IPR003594">
    <property type="entry name" value="HATPase_dom"/>
</dbReference>
<dbReference type="InterPro" id="IPR005467">
    <property type="entry name" value="His_kinase_dom"/>
</dbReference>
<dbReference type="EMBL" id="BAAAEI010000023">
    <property type="protein sequence ID" value="GAA0367959.1"/>
    <property type="molecule type" value="Genomic_DNA"/>
</dbReference>
<dbReference type="PANTHER" id="PTHR43065">
    <property type="entry name" value="SENSOR HISTIDINE KINASE"/>
    <property type="match status" value="1"/>
</dbReference>
<keyword evidence="3" id="KW-0808">Transferase</keyword>
<dbReference type="PROSITE" id="PS50109">
    <property type="entry name" value="HIS_KIN"/>
    <property type="match status" value="1"/>
</dbReference>
<feature type="transmembrane region" description="Helical" evidence="8">
    <location>
        <begin position="7"/>
        <end position="29"/>
    </location>
</feature>
<organism evidence="10 11">
    <name type="scientific">Bowmanella denitrificans</name>
    <dbReference type="NCBI Taxonomy" id="366582"/>
    <lineage>
        <taxon>Bacteria</taxon>
        <taxon>Pseudomonadati</taxon>
        <taxon>Pseudomonadota</taxon>
        <taxon>Gammaproteobacteria</taxon>
        <taxon>Alteromonadales</taxon>
        <taxon>Alteromonadaceae</taxon>
        <taxon>Bowmanella</taxon>
    </lineage>
</organism>
<dbReference type="PANTHER" id="PTHR43065:SF46">
    <property type="entry name" value="C4-DICARBOXYLATE TRANSPORT SENSOR PROTEIN DCTB"/>
    <property type="match status" value="1"/>
</dbReference>
<evidence type="ECO:0000259" key="9">
    <source>
        <dbReference type="PROSITE" id="PS50109"/>
    </source>
</evidence>
<feature type="domain" description="Histidine kinase" evidence="9">
    <location>
        <begin position="230"/>
        <end position="449"/>
    </location>
</feature>
<keyword evidence="6" id="KW-0067">ATP-binding</keyword>
<evidence type="ECO:0000256" key="8">
    <source>
        <dbReference type="SAM" id="Phobius"/>
    </source>
</evidence>
<comment type="catalytic activity">
    <reaction evidence="1">
        <text>ATP + protein L-histidine = ADP + protein N-phospho-L-histidine.</text>
        <dbReference type="EC" id="2.7.13.3"/>
    </reaction>
</comment>
<evidence type="ECO:0000313" key="10">
    <source>
        <dbReference type="EMBL" id="GAA0367959.1"/>
    </source>
</evidence>
<dbReference type="InterPro" id="IPR036890">
    <property type="entry name" value="HATPase_C_sf"/>
</dbReference>
<dbReference type="Proteomes" id="UP001501757">
    <property type="component" value="Unassembled WGS sequence"/>
</dbReference>
<name>A0ABN0XMG0_9ALTE</name>
<dbReference type="SMART" id="SM00387">
    <property type="entry name" value="HATPase_c"/>
    <property type="match status" value="1"/>
</dbReference>
<dbReference type="Pfam" id="PF02518">
    <property type="entry name" value="HATPase_c"/>
    <property type="match status" value="1"/>
</dbReference>